<dbReference type="InterPro" id="IPR008928">
    <property type="entry name" value="6-hairpin_glycosidase_sf"/>
</dbReference>
<dbReference type="OrthoDB" id="9806359at2"/>
<dbReference type="RefSeq" id="WP_038067744.1">
    <property type="nucleotide sequence ID" value="NZ_FOVB01000011.1"/>
</dbReference>
<dbReference type="SUPFAM" id="SSF48208">
    <property type="entry name" value="Six-hairpin glycosidases"/>
    <property type="match status" value="1"/>
</dbReference>
<dbReference type="Pfam" id="PF07221">
    <property type="entry name" value="GlcNAc_2-epim"/>
    <property type="match status" value="1"/>
</dbReference>
<dbReference type="STRING" id="1185766.SAMN05216224_11113"/>
<dbReference type="InterPro" id="IPR010819">
    <property type="entry name" value="AGE/CE"/>
</dbReference>
<accession>A0A074TBA3</accession>
<proteinExistence type="inferred from homology"/>
<dbReference type="EMBL" id="JHEH01000020">
    <property type="protein sequence ID" value="KEP68984.1"/>
    <property type="molecule type" value="Genomic_DNA"/>
</dbReference>
<dbReference type="PANTHER" id="PTHR15108">
    <property type="entry name" value="N-ACYLGLUCOSAMINE-2-EPIMERASE"/>
    <property type="match status" value="1"/>
</dbReference>
<organism evidence="3 4">
    <name type="scientific">Thioclava dalianensis</name>
    <dbReference type="NCBI Taxonomy" id="1185766"/>
    <lineage>
        <taxon>Bacteria</taxon>
        <taxon>Pseudomonadati</taxon>
        <taxon>Pseudomonadota</taxon>
        <taxon>Alphaproteobacteria</taxon>
        <taxon>Rhodobacterales</taxon>
        <taxon>Paracoccaceae</taxon>
        <taxon>Thioclava</taxon>
    </lineage>
</organism>
<keyword evidence="4" id="KW-1185">Reference proteome</keyword>
<dbReference type="Proteomes" id="UP000027725">
    <property type="component" value="Unassembled WGS sequence"/>
</dbReference>
<dbReference type="AlphaFoldDB" id="A0A074TBA3"/>
<dbReference type="GO" id="GO:0005975">
    <property type="term" value="P:carbohydrate metabolic process"/>
    <property type="evidence" value="ECO:0007669"/>
    <property type="project" value="InterPro"/>
</dbReference>
<evidence type="ECO:0000313" key="3">
    <source>
        <dbReference type="EMBL" id="KEP68984.1"/>
    </source>
</evidence>
<dbReference type="Gene3D" id="1.50.10.10">
    <property type="match status" value="1"/>
</dbReference>
<dbReference type="eggNOG" id="COG2942">
    <property type="taxonomic scope" value="Bacteria"/>
</dbReference>
<reference evidence="3 4" key="1">
    <citation type="submission" date="2014-03" db="EMBL/GenBank/DDBJ databases">
        <title>The draft genome sequence of Thioclava dalianensis DLFJ1-1.</title>
        <authorList>
            <person name="Lai Q."/>
            <person name="Shao Z."/>
        </authorList>
    </citation>
    <scope>NUCLEOTIDE SEQUENCE [LARGE SCALE GENOMIC DNA]</scope>
    <source>
        <strain evidence="3 4">DLFJ1-1</strain>
    </source>
</reference>
<comment type="similarity">
    <text evidence="1">Belongs to the N-acylglucosamine 2-epimerase family.</text>
</comment>
<evidence type="ECO:0000256" key="2">
    <source>
        <dbReference type="ARBA" id="ARBA00023235"/>
    </source>
</evidence>
<comment type="caution">
    <text evidence="3">The sequence shown here is derived from an EMBL/GenBank/DDBJ whole genome shotgun (WGS) entry which is preliminary data.</text>
</comment>
<dbReference type="InterPro" id="IPR012341">
    <property type="entry name" value="6hp_glycosidase-like_sf"/>
</dbReference>
<keyword evidence="2 3" id="KW-0413">Isomerase</keyword>
<evidence type="ECO:0000313" key="4">
    <source>
        <dbReference type="Proteomes" id="UP000027725"/>
    </source>
</evidence>
<sequence>MTTTAKLPATAPFWGTDAHRAYLTQDAKRQFDFFARGLDSRGGFAPQSMNGAPIKDAPRELHATTRMVHSFALGQLAGRGDGATMVDHGMAALRDCHRDARHGGYAWSFDEDGRVQDGQKLAYGHAFVLLAGASAKMAGHPEADALIADVMEVIDRHFWDSGLGRMREEYAQDWDPISQYRGMNANMHSIEAFLTAFEATGEREFLDRALSIVDFFVAKIGASHGWRLPEHFTEDWKVDPTYEGNPMFRPAGTTPGHSLELSRLLLQAWDLSGRSRSDLLLWSEALYTRALSDAWDADLGGFIYTVAADGTPLRRSRYWWPLTEAIGAAAARLKCDPQEITEAQYLQFWQTADALFIDRMQGGWIPEVGPDNLPDDRQFTGKPDIYHSIQATLFPLVPQLSYQARALAELGLDLN</sequence>
<protein>
    <submittedName>
        <fullName evidence="3">Mannose-6-phosphate isomerase</fullName>
    </submittedName>
</protein>
<dbReference type="GO" id="GO:0016853">
    <property type="term" value="F:isomerase activity"/>
    <property type="evidence" value="ECO:0007669"/>
    <property type="project" value="UniProtKB-KW"/>
</dbReference>
<gene>
    <name evidence="3" type="ORF">DL1_07830</name>
</gene>
<name>A0A074TBA3_9RHOB</name>
<evidence type="ECO:0000256" key="1">
    <source>
        <dbReference type="ARBA" id="ARBA00008558"/>
    </source>
</evidence>